<keyword evidence="3" id="KW-0813">Transport</keyword>
<dbReference type="Proteomes" id="UP000471120">
    <property type="component" value="Unassembled WGS sequence"/>
</dbReference>
<keyword evidence="7 8" id="KW-0472">Membrane</keyword>
<evidence type="ECO:0000256" key="6">
    <source>
        <dbReference type="ARBA" id="ARBA00022989"/>
    </source>
</evidence>
<comment type="similarity">
    <text evidence="2">Belongs to the CPA3 antiporters (TC 2.A.63) subunit F family.</text>
</comment>
<accession>A0A6P2CJK8</accession>
<feature type="transmembrane region" description="Helical" evidence="8">
    <location>
        <begin position="59"/>
        <end position="80"/>
    </location>
</feature>
<organism evidence="9 10">
    <name type="scientific">Rhodococcus rhodnii</name>
    <dbReference type="NCBI Taxonomy" id="38312"/>
    <lineage>
        <taxon>Bacteria</taxon>
        <taxon>Bacillati</taxon>
        <taxon>Actinomycetota</taxon>
        <taxon>Actinomycetes</taxon>
        <taxon>Mycobacteriales</taxon>
        <taxon>Nocardiaceae</taxon>
        <taxon>Rhodococcus</taxon>
    </lineage>
</organism>
<evidence type="ECO:0000256" key="3">
    <source>
        <dbReference type="ARBA" id="ARBA00022448"/>
    </source>
</evidence>
<keyword evidence="5 8" id="KW-0812">Transmembrane</keyword>
<evidence type="ECO:0000256" key="5">
    <source>
        <dbReference type="ARBA" id="ARBA00022692"/>
    </source>
</evidence>
<evidence type="ECO:0000256" key="8">
    <source>
        <dbReference type="SAM" id="Phobius"/>
    </source>
</evidence>
<comment type="subcellular location">
    <subcellularLocation>
        <location evidence="1">Cell membrane</location>
        <topology evidence="1">Multi-pass membrane protein</topology>
    </subcellularLocation>
</comment>
<reference evidence="9 10" key="1">
    <citation type="submission" date="2018-07" db="EMBL/GenBank/DDBJ databases">
        <title>Genome sequence of Rhodococcus rhodnii ATCC 35071 from Rhodnius prolixus.</title>
        <authorList>
            <person name="Patel V."/>
            <person name="Vogel K.J."/>
        </authorList>
    </citation>
    <scope>NUCLEOTIDE SEQUENCE [LARGE SCALE GENOMIC DNA]</scope>
    <source>
        <strain evidence="9 10">ATCC 35071</strain>
    </source>
</reference>
<dbReference type="NCBIfam" id="NF005930">
    <property type="entry name" value="PRK07948.1"/>
    <property type="match status" value="1"/>
</dbReference>
<dbReference type="GO" id="GO:0015385">
    <property type="term" value="F:sodium:proton antiporter activity"/>
    <property type="evidence" value="ECO:0007669"/>
    <property type="project" value="TreeGrafter"/>
</dbReference>
<feature type="transmembrane region" description="Helical" evidence="8">
    <location>
        <begin position="36"/>
        <end position="53"/>
    </location>
</feature>
<evidence type="ECO:0000313" key="10">
    <source>
        <dbReference type="Proteomes" id="UP000471120"/>
    </source>
</evidence>
<evidence type="ECO:0000256" key="1">
    <source>
        <dbReference type="ARBA" id="ARBA00004651"/>
    </source>
</evidence>
<dbReference type="GO" id="GO:0005886">
    <property type="term" value="C:plasma membrane"/>
    <property type="evidence" value="ECO:0007669"/>
    <property type="project" value="UniProtKB-SubCell"/>
</dbReference>
<dbReference type="RefSeq" id="WP_010836713.1">
    <property type="nucleotide sequence ID" value="NZ_QRCM01000001.1"/>
</dbReference>
<dbReference type="PANTHER" id="PTHR34702:SF1">
    <property type="entry name" value="NA(+)_H(+) ANTIPORTER SUBUNIT F"/>
    <property type="match status" value="1"/>
</dbReference>
<dbReference type="EMBL" id="QRCM01000001">
    <property type="protein sequence ID" value="TXG92040.1"/>
    <property type="molecule type" value="Genomic_DNA"/>
</dbReference>
<feature type="transmembrane region" description="Helical" evidence="8">
    <location>
        <begin position="6"/>
        <end position="24"/>
    </location>
</feature>
<dbReference type="InterPro" id="IPR007208">
    <property type="entry name" value="MrpF/PhaF-like"/>
</dbReference>
<dbReference type="PANTHER" id="PTHR34702">
    <property type="entry name" value="NA(+)/H(+) ANTIPORTER SUBUNIT F1"/>
    <property type="match status" value="1"/>
</dbReference>
<name>A0A6P2CJK8_9NOCA</name>
<keyword evidence="4" id="KW-1003">Cell membrane</keyword>
<evidence type="ECO:0000256" key="2">
    <source>
        <dbReference type="ARBA" id="ARBA00009212"/>
    </source>
</evidence>
<keyword evidence="6 8" id="KW-1133">Transmembrane helix</keyword>
<sequence length="85" mass="8785">MIVVFVIAGVCLVAAAFFATFRLIAGPDSLDRLVSMDTLIGVSISGIALWAAFSGNTTVAPAIVALALISFVGSVAIARFRVQDK</sequence>
<dbReference type="Pfam" id="PF04066">
    <property type="entry name" value="MrpF_PhaF"/>
    <property type="match status" value="1"/>
</dbReference>
<evidence type="ECO:0000256" key="7">
    <source>
        <dbReference type="ARBA" id="ARBA00023136"/>
    </source>
</evidence>
<evidence type="ECO:0000313" key="9">
    <source>
        <dbReference type="EMBL" id="TXG92040.1"/>
    </source>
</evidence>
<protein>
    <submittedName>
        <fullName evidence="9">Cation:proton antiporter</fullName>
    </submittedName>
</protein>
<evidence type="ECO:0000256" key="4">
    <source>
        <dbReference type="ARBA" id="ARBA00022475"/>
    </source>
</evidence>
<proteinExistence type="inferred from homology"/>
<dbReference type="AlphaFoldDB" id="A0A6P2CJK8"/>
<gene>
    <name evidence="9" type="ORF">DW322_20020</name>
</gene>
<comment type="caution">
    <text evidence="9">The sequence shown here is derived from an EMBL/GenBank/DDBJ whole genome shotgun (WGS) entry which is preliminary data.</text>
</comment>